<dbReference type="AlphaFoldDB" id="A0A3Q3XDC7"/>
<dbReference type="Gene3D" id="2.10.310.10">
    <property type="entry name" value="Serpins superfamily"/>
    <property type="match status" value="1"/>
</dbReference>
<evidence type="ECO:0000313" key="8">
    <source>
        <dbReference type="Proteomes" id="UP000261620"/>
    </source>
</evidence>
<sequence length="419" mass="47011">MQCYVSMRGIIASCTLAALLLAVASAVHHHRHHQHHQHHHLHHDDDVACYKLSPANARFSLALYKSLSAKSAAGKNIFFSPLGISSALTMLSKGARGETHRQLVSTLGYSAFNQSEVDEAYQHLFQMLNPSEGNQELSFGNAAAVSRSFNPLGSYVSDVSLYYSGKVFDVNFREPANAAAEINRYIAQNTRDMIKDQVKDLDPDTAMVLINYIYFSGAWEKPFNANRTKKANFHVDETTKVKVDMMKRTGRYYFYQDDDNHTSVIMLHYKGNTSMMIVLPYEGKMKEVENYLTREHLNHWHDSLYRTSVDLSMPKFSINADASLDSTLKEMGIADAFSDQADFSGISDETKLKVSKVSHRAVLSVDEKGTTAAASTTIEVMPMSMPEIMKLDRPFLVFILEESTSNILFMGKITNPTSM</sequence>
<evidence type="ECO:0000256" key="3">
    <source>
        <dbReference type="ARBA" id="ARBA00023180"/>
    </source>
</evidence>
<dbReference type="Ensembl" id="ENSMMOT00000020892.1">
    <property type="protein sequence ID" value="ENSMMOP00000020551.1"/>
    <property type="gene ID" value="ENSMMOG00000015631.1"/>
</dbReference>
<dbReference type="OMA" id="MEIMPMS"/>
<reference evidence="7" key="2">
    <citation type="submission" date="2025-09" db="UniProtKB">
        <authorList>
            <consortium name="Ensembl"/>
        </authorList>
    </citation>
    <scope>IDENTIFICATION</scope>
</reference>
<accession>A0A3Q3XDC7</accession>
<dbReference type="PANTHER" id="PTHR11461:SF363">
    <property type="entry name" value="SERINE (OR CYSTEINE) PROTEINASE INHIBITOR, CLADE A (ALPHA-1 ANTIPROTEINASE, ANTITRYPSIN), MEMBER 1, LIKE PRECURSOR-RELATED"/>
    <property type="match status" value="1"/>
</dbReference>
<feature type="signal peptide" evidence="5">
    <location>
        <begin position="1"/>
        <end position="26"/>
    </location>
</feature>
<evidence type="ECO:0000256" key="5">
    <source>
        <dbReference type="SAM" id="SignalP"/>
    </source>
</evidence>
<dbReference type="PANTHER" id="PTHR11461">
    <property type="entry name" value="SERINE PROTEASE INHIBITOR, SERPIN"/>
    <property type="match status" value="1"/>
</dbReference>
<dbReference type="SUPFAM" id="SSF56574">
    <property type="entry name" value="Serpins"/>
    <property type="match status" value="1"/>
</dbReference>
<dbReference type="FunFam" id="2.30.39.10:FF:000003">
    <property type="entry name" value="alpha-1-antitrypsin isoform X1"/>
    <property type="match status" value="1"/>
</dbReference>
<protein>
    <recommendedName>
        <fullName evidence="6">Serpin domain-containing protein</fullName>
    </recommendedName>
</protein>
<dbReference type="PRINTS" id="PR00780">
    <property type="entry name" value="LEUSERPINII"/>
</dbReference>
<evidence type="ECO:0000313" key="7">
    <source>
        <dbReference type="Ensembl" id="ENSMMOP00000020551.1"/>
    </source>
</evidence>
<dbReference type="InterPro" id="IPR036186">
    <property type="entry name" value="Serpin_sf"/>
</dbReference>
<dbReference type="GO" id="GO:0005615">
    <property type="term" value="C:extracellular space"/>
    <property type="evidence" value="ECO:0007669"/>
    <property type="project" value="InterPro"/>
</dbReference>
<proteinExistence type="inferred from homology"/>
<keyword evidence="3" id="KW-0325">Glycoprotein</keyword>
<organism evidence="7 8">
    <name type="scientific">Mola mola</name>
    <name type="common">Ocean sunfish</name>
    <name type="synonym">Tetraodon mola</name>
    <dbReference type="NCBI Taxonomy" id="94237"/>
    <lineage>
        <taxon>Eukaryota</taxon>
        <taxon>Metazoa</taxon>
        <taxon>Chordata</taxon>
        <taxon>Craniata</taxon>
        <taxon>Vertebrata</taxon>
        <taxon>Euteleostomi</taxon>
        <taxon>Actinopterygii</taxon>
        <taxon>Neopterygii</taxon>
        <taxon>Teleostei</taxon>
        <taxon>Neoteleostei</taxon>
        <taxon>Acanthomorphata</taxon>
        <taxon>Eupercaria</taxon>
        <taxon>Tetraodontiformes</taxon>
        <taxon>Molidae</taxon>
        <taxon>Mola</taxon>
    </lineage>
</organism>
<dbReference type="Gene3D" id="3.30.497.10">
    <property type="entry name" value="Antithrombin, subunit I, domain 2"/>
    <property type="match status" value="1"/>
</dbReference>
<dbReference type="InterPro" id="IPR042185">
    <property type="entry name" value="Serpin_sf_2"/>
</dbReference>
<dbReference type="GO" id="GO:0004867">
    <property type="term" value="F:serine-type endopeptidase inhibitor activity"/>
    <property type="evidence" value="ECO:0007669"/>
    <property type="project" value="InterPro"/>
</dbReference>
<dbReference type="Gene3D" id="2.30.39.10">
    <property type="entry name" value="Alpha-1-antitrypsin, domain 1"/>
    <property type="match status" value="1"/>
</dbReference>
<evidence type="ECO:0000259" key="6">
    <source>
        <dbReference type="SMART" id="SM00093"/>
    </source>
</evidence>
<keyword evidence="2 5" id="KW-0732">Signal</keyword>
<feature type="domain" description="Serpin" evidence="6">
    <location>
        <begin position="61"/>
        <end position="416"/>
    </location>
</feature>
<dbReference type="PROSITE" id="PS00284">
    <property type="entry name" value="SERPIN"/>
    <property type="match status" value="1"/>
</dbReference>
<dbReference type="InterPro" id="IPR023795">
    <property type="entry name" value="Serpin_CS"/>
</dbReference>
<dbReference type="STRING" id="94237.ENSMMOP00000020551"/>
<keyword evidence="8" id="KW-1185">Reference proteome</keyword>
<feature type="chain" id="PRO_5018780928" description="Serpin domain-containing protein" evidence="5">
    <location>
        <begin position="27"/>
        <end position="419"/>
    </location>
</feature>
<evidence type="ECO:0000256" key="2">
    <source>
        <dbReference type="ARBA" id="ARBA00022729"/>
    </source>
</evidence>
<dbReference type="FunFam" id="3.30.497.10:FF:000001">
    <property type="entry name" value="Serine protease inhibitor"/>
    <property type="match status" value="1"/>
</dbReference>
<dbReference type="FunFam" id="2.10.310.10:FF:000001">
    <property type="entry name" value="Serpin family A member 1"/>
    <property type="match status" value="1"/>
</dbReference>
<dbReference type="InterPro" id="IPR000215">
    <property type="entry name" value="Serpin_fam"/>
</dbReference>
<dbReference type="InterPro" id="IPR023796">
    <property type="entry name" value="Serpin_dom"/>
</dbReference>
<dbReference type="SMART" id="SM00093">
    <property type="entry name" value="SERPIN"/>
    <property type="match status" value="1"/>
</dbReference>
<evidence type="ECO:0000256" key="1">
    <source>
        <dbReference type="ARBA" id="ARBA00009500"/>
    </source>
</evidence>
<dbReference type="Pfam" id="PF00079">
    <property type="entry name" value="Serpin"/>
    <property type="match status" value="1"/>
</dbReference>
<comment type="similarity">
    <text evidence="1 4">Belongs to the serpin family.</text>
</comment>
<dbReference type="Proteomes" id="UP000261620">
    <property type="component" value="Unplaced"/>
</dbReference>
<name>A0A3Q3XDC7_MOLML</name>
<dbReference type="InterPro" id="IPR042178">
    <property type="entry name" value="Serpin_sf_1"/>
</dbReference>
<evidence type="ECO:0000256" key="4">
    <source>
        <dbReference type="RuleBase" id="RU000411"/>
    </source>
</evidence>
<reference evidence="7" key="1">
    <citation type="submission" date="2025-08" db="UniProtKB">
        <authorList>
            <consortium name="Ensembl"/>
        </authorList>
    </citation>
    <scope>IDENTIFICATION</scope>
</reference>